<dbReference type="PRINTS" id="PR00237">
    <property type="entry name" value="GPCRRHODOPSN"/>
</dbReference>
<dbReference type="AlphaFoldDB" id="A0A9D4NP34"/>
<feature type="region of interest" description="Disordered" evidence="10">
    <location>
        <begin position="454"/>
        <end position="473"/>
    </location>
</feature>
<keyword evidence="6 11" id="KW-1133">Transmembrane helix</keyword>
<dbReference type="InterPro" id="IPR017452">
    <property type="entry name" value="GPCR_Rhodpsn_7TM"/>
</dbReference>
<feature type="compositionally biased region" description="Low complexity" evidence="10">
    <location>
        <begin position="406"/>
        <end position="415"/>
    </location>
</feature>
<feature type="region of interest" description="Disordered" evidence="10">
    <location>
        <begin position="387"/>
        <end position="424"/>
    </location>
</feature>
<dbReference type="PRINTS" id="PR01846">
    <property type="entry name" value="TRHRFAMILY"/>
</dbReference>
<evidence type="ECO:0000256" key="9">
    <source>
        <dbReference type="RuleBase" id="RU000688"/>
    </source>
</evidence>
<evidence type="ECO:0000256" key="5">
    <source>
        <dbReference type="ARBA" id="ARBA00022692"/>
    </source>
</evidence>
<dbReference type="SMART" id="SM01381">
    <property type="entry name" value="7TM_GPCR_Srsx"/>
    <property type="match status" value="1"/>
</dbReference>
<evidence type="ECO:0000256" key="10">
    <source>
        <dbReference type="SAM" id="MobiDB-lite"/>
    </source>
</evidence>
<reference evidence="13" key="1">
    <citation type="submission" date="2020-06" db="EMBL/GenBank/DDBJ databases">
        <authorList>
            <person name="Ji K."/>
            <person name="Li J."/>
        </authorList>
    </citation>
    <scope>NUCLEOTIDE SEQUENCE</scope>
    <source>
        <strain evidence="13">JKM2019</strain>
        <tissue evidence="13">Whole body</tissue>
    </source>
</reference>
<dbReference type="Pfam" id="PF00001">
    <property type="entry name" value="7tm_1"/>
    <property type="match status" value="1"/>
</dbReference>
<feature type="region of interest" description="Disordered" evidence="10">
    <location>
        <begin position="510"/>
        <end position="529"/>
    </location>
</feature>
<dbReference type="Gene3D" id="1.20.1070.10">
    <property type="entry name" value="Rhodopsin 7-helix transmembrane proteins"/>
    <property type="match status" value="1"/>
</dbReference>
<evidence type="ECO:0000256" key="11">
    <source>
        <dbReference type="SAM" id="Phobius"/>
    </source>
</evidence>
<feature type="transmembrane region" description="Helical" evidence="11">
    <location>
        <begin position="264"/>
        <end position="282"/>
    </location>
</feature>
<protein>
    <recommendedName>
        <fullName evidence="4">Thyrotropin-releasing hormone receptor</fullName>
    </recommendedName>
    <alternativeName>
        <fullName evidence="8">Thyroliberin receptor</fullName>
    </alternativeName>
</protein>
<dbReference type="InterPro" id="IPR000276">
    <property type="entry name" value="GPCR_Rhodpsn"/>
</dbReference>
<evidence type="ECO:0000256" key="7">
    <source>
        <dbReference type="ARBA" id="ARBA00023136"/>
    </source>
</evidence>
<evidence type="ECO:0000256" key="3">
    <source>
        <dbReference type="ARBA" id="ARBA00010663"/>
    </source>
</evidence>
<comment type="caution">
    <text evidence="13">The sequence shown here is derived from an EMBL/GenBank/DDBJ whole genome shotgun (WGS) entry which is preliminary data.</text>
</comment>
<dbReference type="PANTHER" id="PTHR46061:SF3">
    <property type="entry name" value="THYROTROPIN-RELEASING HORMONE RECEPTOR"/>
    <property type="match status" value="1"/>
</dbReference>
<dbReference type="PROSITE" id="PS00237">
    <property type="entry name" value="G_PROTEIN_RECEP_F1_1"/>
    <property type="match status" value="1"/>
</dbReference>
<comment type="function">
    <text evidence="1">Receptor for thyrotropin-releasing hormone (TRH). Upon ligand binding, this G-protein-coupled receptor triggers activation of the phosphatidylinositol (IP3)-calcium-protein kinase C (PKC) pathway.</text>
</comment>
<dbReference type="CDD" id="cd14995">
    <property type="entry name" value="7tmA_TRH-R"/>
    <property type="match status" value="1"/>
</dbReference>
<evidence type="ECO:0000256" key="8">
    <source>
        <dbReference type="ARBA" id="ARBA00032251"/>
    </source>
</evidence>
<evidence type="ECO:0000256" key="4">
    <source>
        <dbReference type="ARBA" id="ARBA00018873"/>
    </source>
</evidence>
<dbReference type="PROSITE" id="PS50262">
    <property type="entry name" value="G_PROTEIN_RECEP_F1_2"/>
    <property type="match status" value="1"/>
</dbReference>
<dbReference type="GO" id="GO:0016020">
    <property type="term" value="C:membrane"/>
    <property type="evidence" value="ECO:0007669"/>
    <property type="project" value="UniProtKB-SubCell"/>
</dbReference>
<feature type="transmembrane region" description="Helical" evidence="11">
    <location>
        <begin position="176"/>
        <end position="194"/>
    </location>
</feature>
<sequence>MNLINNIYNVNTNAIDGGGIGGGGGDKINSIESPISLTNLDTWKIPQYYSLSYQMIGTIFQGIIFIVGVLGNVMVVIVVLRSRSMRTPTNCYLVSLAIADTMVLLASVPNEIISYYLLGDRWIWGPFGCALFIFLQYLGINASSLSIAAFTVERYIAICHPMLAHKLCTVRRAKRIIMYVWMFATTYCAPWLFLTKTERINYLWINKEIYTCKFKLNREFYKGYYLTDIVLFYILPLLISCILYALIARILYHMSMCMDFTYKIYVVKMLAVVVAVFATLWLPYRALVVYNSFSFPPYMELWYLMFAKTMIFVNSAINPIIYSACSMKFRREFKRMLTCGQKKRHRSNIGGNYRYGAGTARQAAIKSSGGGGGGGICGTNDSMTFTMGPDTNQLSNKPINKCRRTSSSSSPSPSSGGDRNNNVYRNDFKIKNLSKKQQSSTIVTICATQPITDQSNIEHNDDDDDDDNNVPTILITTTSDNDKQQSLTKINQQNSIDNQQQQQMIRLKSRSLTNGDHSNDDNQTNSTTTTTMTTTTVATTIKTTASIAAVYSDNNHDGNLFHTETINNDQQMEYQENQF</sequence>
<reference evidence="13" key="2">
    <citation type="journal article" date="2021" name="World Allergy Organ. J.">
        <title>Chromosome-level assembly of Dermatophagoides farinae genome and transcriptome reveals two novel allergens Der f 37 and Der f 39.</title>
        <authorList>
            <person name="Chen J."/>
            <person name="Cai Z."/>
            <person name="Fan D."/>
            <person name="Hu J."/>
            <person name="Hou Y."/>
            <person name="He Y."/>
            <person name="Zhang Z."/>
            <person name="Zhao Z."/>
            <person name="Gao P."/>
            <person name="Hu W."/>
            <person name="Sun J."/>
            <person name="Li J."/>
            <person name="Ji K."/>
        </authorList>
    </citation>
    <scope>NUCLEOTIDE SEQUENCE</scope>
    <source>
        <strain evidence="13">JKM2019</strain>
    </source>
</reference>
<evidence type="ECO:0000256" key="6">
    <source>
        <dbReference type="ARBA" id="ARBA00022989"/>
    </source>
</evidence>
<dbReference type="EMBL" id="SDOV01000010">
    <property type="protein sequence ID" value="KAH7636478.1"/>
    <property type="molecule type" value="Genomic_DNA"/>
</dbReference>
<keyword evidence="9" id="KW-0807">Transducer</keyword>
<feature type="compositionally biased region" description="Polar residues" evidence="10">
    <location>
        <begin position="387"/>
        <end position="398"/>
    </location>
</feature>
<dbReference type="GO" id="GO:0004997">
    <property type="term" value="F:thyrotropin-releasing hormone receptor activity"/>
    <property type="evidence" value="ECO:0007669"/>
    <property type="project" value="InterPro"/>
</dbReference>
<feature type="transmembrane region" description="Helical" evidence="11">
    <location>
        <begin position="92"/>
        <end position="116"/>
    </location>
</feature>
<feature type="transmembrane region" description="Helical" evidence="11">
    <location>
        <begin position="122"/>
        <end position="140"/>
    </location>
</feature>
<evidence type="ECO:0000313" key="13">
    <source>
        <dbReference type="EMBL" id="KAH7636478.1"/>
    </source>
</evidence>
<feature type="transmembrane region" description="Helical" evidence="11">
    <location>
        <begin position="59"/>
        <end position="80"/>
    </location>
</feature>
<keyword evidence="9" id="KW-0297">G-protein coupled receptor</keyword>
<proteinExistence type="inferred from homology"/>
<evidence type="ECO:0000256" key="1">
    <source>
        <dbReference type="ARBA" id="ARBA00004100"/>
    </source>
</evidence>
<accession>A0A9D4NP34</accession>
<keyword evidence="5 9" id="KW-0812">Transmembrane</keyword>
<comment type="similarity">
    <text evidence="3 9">Belongs to the G-protein coupled receptor 1 family.</text>
</comment>
<keyword evidence="7 11" id="KW-0472">Membrane</keyword>
<keyword evidence="9 13" id="KW-0675">Receptor</keyword>
<name>A0A9D4NP34_DERFA</name>
<evidence type="ECO:0000256" key="2">
    <source>
        <dbReference type="ARBA" id="ARBA00004370"/>
    </source>
</evidence>
<evidence type="ECO:0000259" key="12">
    <source>
        <dbReference type="PROSITE" id="PS50262"/>
    </source>
</evidence>
<dbReference type="PRINTS" id="PR00751">
    <property type="entry name" value="THYROLIBRINR"/>
</dbReference>
<feature type="domain" description="G-protein coupled receptors family 1 profile" evidence="12">
    <location>
        <begin position="71"/>
        <end position="322"/>
    </location>
</feature>
<dbReference type="Proteomes" id="UP000828236">
    <property type="component" value="Unassembled WGS sequence"/>
</dbReference>
<gene>
    <name evidence="13" type="ORF">HUG17_10448</name>
</gene>
<organism evidence="13">
    <name type="scientific">Dermatophagoides farinae</name>
    <name type="common">American house dust mite</name>
    <dbReference type="NCBI Taxonomy" id="6954"/>
    <lineage>
        <taxon>Eukaryota</taxon>
        <taxon>Metazoa</taxon>
        <taxon>Ecdysozoa</taxon>
        <taxon>Arthropoda</taxon>
        <taxon>Chelicerata</taxon>
        <taxon>Arachnida</taxon>
        <taxon>Acari</taxon>
        <taxon>Acariformes</taxon>
        <taxon>Sarcoptiformes</taxon>
        <taxon>Astigmata</taxon>
        <taxon>Psoroptidia</taxon>
        <taxon>Analgoidea</taxon>
        <taxon>Pyroglyphidae</taxon>
        <taxon>Dermatophagoidinae</taxon>
        <taxon>Dermatophagoides</taxon>
    </lineage>
</organism>
<comment type="subcellular location">
    <subcellularLocation>
        <location evidence="2">Membrane</location>
    </subcellularLocation>
</comment>
<dbReference type="InterPro" id="IPR002120">
    <property type="entry name" value="TRH_rcpt_1"/>
</dbReference>
<feature type="transmembrane region" description="Helical" evidence="11">
    <location>
        <begin position="302"/>
        <end position="325"/>
    </location>
</feature>
<feature type="transmembrane region" description="Helical" evidence="11">
    <location>
        <begin position="230"/>
        <end position="252"/>
    </location>
</feature>
<dbReference type="PANTHER" id="PTHR46061">
    <property type="entry name" value="THYROTROPIN-RELEASING HORMONE RECEPTOR"/>
    <property type="match status" value="1"/>
</dbReference>
<dbReference type="SUPFAM" id="SSF81321">
    <property type="entry name" value="Family A G protein-coupled receptor-like"/>
    <property type="match status" value="1"/>
</dbReference>